<dbReference type="RefSeq" id="WP_077849830.1">
    <property type="nucleotide sequence ID" value="NZ_LZZM01000230.1"/>
</dbReference>
<comment type="caution">
    <text evidence="2">The sequence shown here is derived from an EMBL/GenBank/DDBJ whole genome shotgun (WGS) entry which is preliminary data.</text>
</comment>
<dbReference type="CDD" id="cd00093">
    <property type="entry name" value="HTH_XRE"/>
    <property type="match status" value="1"/>
</dbReference>
<dbReference type="Gene3D" id="1.10.260.40">
    <property type="entry name" value="lambda repressor-like DNA-binding domains"/>
    <property type="match status" value="1"/>
</dbReference>
<dbReference type="AlphaFoldDB" id="A0A1S8T0Z6"/>
<dbReference type="Pfam" id="PF01381">
    <property type="entry name" value="HTH_3"/>
    <property type="match status" value="1"/>
</dbReference>
<evidence type="ECO:0000313" key="3">
    <source>
        <dbReference type="Proteomes" id="UP000190890"/>
    </source>
</evidence>
<name>A0A1S8T0Z6_9CLOT</name>
<gene>
    <name evidence="2" type="primary">pezA_2</name>
    <name evidence="2" type="ORF">CLPUN_49330</name>
</gene>
<dbReference type="SUPFAM" id="SSF47413">
    <property type="entry name" value="lambda repressor-like DNA-binding domains"/>
    <property type="match status" value="1"/>
</dbReference>
<feature type="domain" description="HTH cro/C1-type" evidence="1">
    <location>
        <begin position="5"/>
        <end position="59"/>
    </location>
</feature>
<dbReference type="GO" id="GO:0003677">
    <property type="term" value="F:DNA binding"/>
    <property type="evidence" value="ECO:0007669"/>
    <property type="project" value="InterPro"/>
</dbReference>
<dbReference type="STRING" id="29367.CLPUN_49330"/>
<keyword evidence="3" id="KW-1185">Reference proteome</keyword>
<proteinExistence type="predicted"/>
<dbReference type="InterPro" id="IPR010982">
    <property type="entry name" value="Lambda_DNA-bd_dom_sf"/>
</dbReference>
<evidence type="ECO:0000259" key="1">
    <source>
        <dbReference type="PROSITE" id="PS50943"/>
    </source>
</evidence>
<evidence type="ECO:0000313" key="2">
    <source>
        <dbReference type="EMBL" id="OOM71466.1"/>
    </source>
</evidence>
<dbReference type="SMART" id="SM00530">
    <property type="entry name" value="HTH_XRE"/>
    <property type="match status" value="1"/>
</dbReference>
<sequence>MNERLKSIRFNLKINQESFGARLGVTKTAISRLENGERKLTEQMIKSICREFNVNENWLRTGGESMFNELSKPELVANIVGNILKSDDEFIQNVFIALGQMSSEEWAKVKEFVNKIK</sequence>
<protein>
    <submittedName>
        <fullName evidence="2">Antitoxin PezA</fullName>
    </submittedName>
</protein>
<dbReference type="EMBL" id="LZZM01000230">
    <property type="protein sequence ID" value="OOM71466.1"/>
    <property type="molecule type" value="Genomic_DNA"/>
</dbReference>
<dbReference type="PROSITE" id="PS50943">
    <property type="entry name" value="HTH_CROC1"/>
    <property type="match status" value="1"/>
</dbReference>
<accession>A0A1S8T0Z6</accession>
<organism evidence="2 3">
    <name type="scientific">Clostridium puniceum</name>
    <dbReference type="NCBI Taxonomy" id="29367"/>
    <lineage>
        <taxon>Bacteria</taxon>
        <taxon>Bacillati</taxon>
        <taxon>Bacillota</taxon>
        <taxon>Clostridia</taxon>
        <taxon>Eubacteriales</taxon>
        <taxon>Clostridiaceae</taxon>
        <taxon>Clostridium</taxon>
    </lineage>
</organism>
<reference evidence="2 3" key="1">
    <citation type="submission" date="2016-05" db="EMBL/GenBank/DDBJ databases">
        <title>Microbial solvent formation.</title>
        <authorList>
            <person name="Poehlein A."/>
            <person name="Montoya Solano J.D."/>
            <person name="Flitsch S."/>
            <person name="Krabben P."/>
            <person name="Duerre P."/>
            <person name="Daniel R."/>
        </authorList>
    </citation>
    <scope>NUCLEOTIDE SEQUENCE [LARGE SCALE GENOMIC DNA]</scope>
    <source>
        <strain evidence="2 3">DSM 2619</strain>
    </source>
</reference>
<dbReference type="InterPro" id="IPR001387">
    <property type="entry name" value="Cro/C1-type_HTH"/>
</dbReference>
<dbReference type="OrthoDB" id="2735991at2"/>
<dbReference type="Proteomes" id="UP000190890">
    <property type="component" value="Unassembled WGS sequence"/>
</dbReference>